<gene>
    <name evidence="3" type="ORF">ACFSL4_13135</name>
</gene>
<dbReference type="SUPFAM" id="SSF52402">
    <property type="entry name" value="Adenine nucleotide alpha hydrolases-like"/>
    <property type="match status" value="2"/>
</dbReference>
<evidence type="ECO:0000313" key="4">
    <source>
        <dbReference type="Proteomes" id="UP001597261"/>
    </source>
</evidence>
<reference evidence="4" key="1">
    <citation type="journal article" date="2019" name="Int. J. Syst. Evol. Microbiol.">
        <title>The Global Catalogue of Microorganisms (GCM) 10K type strain sequencing project: providing services to taxonomists for standard genome sequencing and annotation.</title>
        <authorList>
            <consortium name="The Broad Institute Genomics Platform"/>
            <consortium name="The Broad Institute Genome Sequencing Center for Infectious Disease"/>
            <person name="Wu L."/>
            <person name="Ma J."/>
        </authorList>
    </citation>
    <scope>NUCLEOTIDE SEQUENCE [LARGE SCALE GENOMIC DNA]</scope>
    <source>
        <strain evidence="4">CGMCC 1.12470</strain>
    </source>
</reference>
<feature type="domain" description="UspA" evidence="2">
    <location>
        <begin position="152"/>
        <end position="292"/>
    </location>
</feature>
<evidence type="ECO:0000256" key="1">
    <source>
        <dbReference type="ARBA" id="ARBA00008791"/>
    </source>
</evidence>
<dbReference type="EMBL" id="JBHUDX010000030">
    <property type="protein sequence ID" value="MFD1659128.1"/>
    <property type="molecule type" value="Genomic_DNA"/>
</dbReference>
<feature type="domain" description="UspA" evidence="2">
    <location>
        <begin position="1"/>
        <end position="136"/>
    </location>
</feature>
<protein>
    <submittedName>
        <fullName evidence="3">Universal stress protein</fullName>
    </submittedName>
</protein>
<comment type="caution">
    <text evidence="3">The sequence shown here is derived from an EMBL/GenBank/DDBJ whole genome shotgun (WGS) entry which is preliminary data.</text>
</comment>
<proteinExistence type="inferred from homology"/>
<dbReference type="PANTHER" id="PTHR46268:SF6">
    <property type="entry name" value="UNIVERSAL STRESS PROTEIN UP12"/>
    <property type="match status" value="1"/>
</dbReference>
<accession>A0ABW4IRM7</accession>
<dbReference type="PANTHER" id="PTHR46268">
    <property type="entry name" value="STRESS RESPONSE PROTEIN NHAX"/>
    <property type="match status" value="1"/>
</dbReference>
<dbReference type="Pfam" id="PF00582">
    <property type="entry name" value="Usp"/>
    <property type="match status" value="2"/>
</dbReference>
<dbReference type="Gene3D" id="3.40.50.620">
    <property type="entry name" value="HUPs"/>
    <property type="match status" value="2"/>
</dbReference>
<evidence type="ECO:0000313" key="3">
    <source>
        <dbReference type="EMBL" id="MFD1659128.1"/>
    </source>
</evidence>
<comment type="similarity">
    <text evidence="1">Belongs to the universal stress protein A family.</text>
</comment>
<dbReference type="RefSeq" id="WP_381081920.1">
    <property type="nucleotide sequence ID" value="NZ_JBHUDX010000030.1"/>
</dbReference>
<dbReference type="InterPro" id="IPR014729">
    <property type="entry name" value="Rossmann-like_a/b/a_fold"/>
</dbReference>
<dbReference type="InterPro" id="IPR006016">
    <property type="entry name" value="UspA"/>
</dbReference>
<sequence length="294" mass="30867">MSGHITVGVDGSAEGMAAMDWAADEAALRGAELRLVFASRWQKHPNAVQPTVVSEQDLARRLLSEAAQRGRARHPGLAMTPVAVEDAPATALLDAASDAQLLVLGSRGLGAAAGFLIGSVGQAAVAEAERPVVLVRPVTTAAGAPDEDARRREIVLGLDVRHPRDELLAFAFDAAARRTAPLRIVHAWHFPAAFRHPSGEAGEPGPRTGPQAERTEELAAAVGPWRRKFPQVEVVEQVVAGRAGEHLAQTVSSTTGLLVVGRRMRRGPLGPHIGSVTHAAIHHAGCPVAVVPHT</sequence>
<dbReference type="Proteomes" id="UP001597261">
    <property type="component" value="Unassembled WGS sequence"/>
</dbReference>
<organism evidence="3 4">
    <name type="scientific">Streptomyces caeni</name>
    <dbReference type="NCBI Taxonomy" id="2307231"/>
    <lineage>
        <taxon>Bacteria</taxon>
        <taxon>Bacillati</taxon>
        <taxon>Actinomycetota</taxon>
        <taxon>Actinomycetes</taxon>
        <taxon>Kitasatosporales</taxon>
        <taxon>Streptomycetaceae</taxon>
        <taxon>Streptomyces</taxon>
    </lineage>
</organism>
<dbReference type="PRINTS" id="PR01438">
    <property type="entry name" value="UNVRSLSTRESS"/>
</dbReference>
<evidence type="ECO:0000259" key="2">
    <source>
        <dbReference type="Pfam" id="PF00582"/>
    </source>
</evidence>
<dbReference type="InterPro" id="IPR006015">
    <property type="entry name" value="Universal_stress_UspA"/>
</dbReference>
<keyword evidence="4" id="KW-1185">Reference proteome</keyword>
<name>A0ABW4IRM7_9ACTN</name>